<comment type="similarity">
    <text evidence="1">Belongs to the UPF0065 (bug) family.</text>
</comment>
<dbReference type="PROSITE" id="PS51318">
    <property type="entry name" value="TAT"/>
    <property type="match status" value="1"/>
</dbReference>
<evidence type="ECO:0000256" key="1">
    <source>
        <dbReference type="ARBA" id="ARBA00006987"/>
    </source>
</evidence>
<dbReference type="PANTHER" id="PTHR42928:SF5">
    <property type="entry name" value="BLR1237 PROTEIN"/>
    <property type="match status" value="1"/>
</dbReference>
<protein>
    <submittedName>
        <fullName evidence="2">Bug family tripartite tricarboxylate transporter substrate binding protein</fullName>
    </submittedName>
</protein>
<dbReference type="InterPro" id="IPR005064">
    <property type="entry name" value="BUG"/>
</dbReference>
<dbReference type="SUPFAM" id="SSF53850">
    <property type="entry name" value="Periplasmic binding protein-like II"/>
    <property type="match status" value="1"/>
</dbReference>
<dbReference type="Proteomes" id="UP001561046">
    <property type="component" value="Unassembled WGS sequence"/>
</dbReference>
<dbReference type="Pfam" id="PF03401">
    <property type="entry name" value="TctC"/>
    <property type="match status" value="1"/>
</dbReference>
<dbReference type="CDD" id="cd13578">
    <property type="entry name" value="PBP2_Bug27"/>
    <property type="match status" value="1"/>
</dbReference>
<reference evidence="2 3" key="1">
    <citation type="journal article" date="2013" name="Int. J. Syst. Evol. Microbiol.">
        <title>Comamonas guangdongensis sp. nov., isolated from subterranean forest sediment, and emended description of the genus Comamonas.</title>
        <authorList>
            <person name="Zhang J."/>
            <person name="Wang Y."/>
            <person name="Zhou S."/>
            <person name="Wu C."/>
            <person name="He J."/>
            <person name="Li F."/>
        </authorList>
    </citation>
    <scope>NUCLEOTIDE SEQUENCE [LARGE SCALE GENOMIC DNA]</scope>
    <source>
        <strain evidence="2 3">CCTCC AB2011133</strain>
    </source>
</reference>
<dbReference type="PANTHER" id="PTHR42928">
    <property type="entry name" value="TRICARBOXYLATE-BINDING PROTEIN"/>
    <property type="match status" value="1"/>
</dbReference>
<dbReference type="Gene3D" id="3.40.190.150">
    <property type="entry name" value="Bordetella uptake gene, domain 1"/>
    <property type="match status" value="1"/>
</dbReference>
<sequence>MSAESTKTFCMPSLPPIARNPLSSLHRRQALNLGAALAAGLWLGADARAAGFPQRSLSVIVPYAPAGGVDIVARLVAAPMGDILGQPVVVDNRPGGATNIGMNAVVRAAPDGYTLLLASNTLTTSKALHPRLRFDPASDLSPVGLIAEAPLVLVVNARSPHKTLAELVAAGRSRPGAISYGTAGAGSSGHMASAQLEHAAGFQAVRVPYKGGAMAMTDLLGGRLDFMATNPLEVAGHVNSGTLRALAMLNRDGSPLLPKVPTARAQGLDLQATVWWGLVAPRKTPAPLIQTLNEALNKSLATPAVTQTLSDMGATLRGGTPAQCAGFIQAETRKLAEVIQATHIRAD</sequence>
<organism evidence="2 3">
    <name type="scientific">Comamonas guangdongensis</name>
    <dbReference type="NCBI Taxonomy" id="510515"/>
    <lineage>
        <taxon>Bacteria</taxon>
        <taxon>Pseudomonadati</taxon>
        <taxon>Pseudomonadota</taxon>
        <taxon>Betaproteobacteria</taxon>
        <taxon>Burkholderiales</taxon>
        <taxon>Comamonadaceae</taxon>
        <taxon>Comamonas</taxon>
    </lineage>
</organism>
<gene>
    <name evidence="2" type="ORF">AB6724_08965</name>
</gene>
<keyword evidence="3" id="KW-1185">Reference proteome</keyword>
<evidence type="ECO:0000313" key="2">
    <source>
        <dbReference type="EMBL" id="MEX8192971.1"/>
    </source>
</evidence>
<proteinExistence type="inferred from homology"/>
<dbReference type="Gene3D" id="3.40.190.10">
    <property type="entry name" value="Periplasmic binding protein-like II"/>
    <property type="match status" value="1"/>
</dbReference>
<dbReference type="EMBL" id="JBFYGN010000008">
    <property type="protein sequence ID" value="MEX8192971.1"/>
    <property type="molecule type" value="Genomic_DNA"/>
</dbReference>
<dbReference type="PIRSF" id="PIRSF017082">
    <property type="entry name" value="YflP"/>
    <property type="match status" value="1"/>
</dbReference>
<dbReference type="InterPro" id="IPR042100">
    <property type="entry name" value="Bug_dom1"/>
</dbReference>
<dbReference type="InterPro" id="IPR006311">
    <property type="entry name" value="TAT_signal"/>
</dbReference>
<evidence type="ECO:0000313" key="3">
    <source>
        <dbReference type="Proteomes" id="UP001561046"/>
    </source>
</evidence>
<comment type="caution">
    <text evidence="2">The sequence shown here is derived from an EMBL/GenBank/DDBJ whole genome shotgun (WGS) entry which is preliminary data.</text>
</comment>
<accession>A0ABV3ZUK2</accession>
<name>A0ABV3ZUK2_9BURK</name>